<dbReference type="eggNOG" id="COG2197">
    <property type="taxonomic scope" value="Bacteria"/>
</dbReference>
<dbReference type="InterPro" id="IPR039420">
    <property type="entry name" value="WalR-like"/>
</dbReference>
<dbReference type="SUPFAM" id="SSF46894">
    <property type="entry name" value="C-terminal effector domain of the bipartite response regulators"/>
    <property type="match status" value="1"/>
</dbReference>
<dbReference type="InterPro" id="IPR001789">
    <property type="entry name" value="Sig_transdc_resp-reg_receiver"/>
</dbReference>
<accession>D8PC42</accession>
<dbReference type="InterPro" id="IPR016032">
    <property type="entry name" value="Sig_transdc_resp-reg_C-effctor"/>
</dbReference>
<evidence type="ECO:0000313" key="10">
    <source>
        <dbReference type="Proteomes" id="UP000001660"/>
    </source>
</evidence>
<feature type="compositionally biased region" description="Basic and acidic residues" evidence="6">
    <location>
        <begin position="151"/>
        <end position="161"/>
    </location>
</feature>
<feature type="domain" description="HTH luxR-type" evidence="7">
    <location>
        <begin position="167"/>
        <end position="232"/>
    </location>
</feature>
<dbReference type="CDD" id="cd06170">
    <property type="entry name" value="LuxR_C_like"/>
    <property type="match status" value="1"/>
</dbReference>
<dbReference type="PRINTS" id="PR00038">
    <property type="entry name" value="HTHLUXR"/>
</dbReference>
<dbReference type="EMBL" id="FP929003">
    <property type="protein sequence ID" value="CBK40801.1"/>
    <property type="molecule type" value="Genomic_DNA"/>
</dbReference>
<dbReference type="SUPFAM" id="SSF52172">
    <property type="entry name" value="CheY-like"/>
    <property type="match status" value="1"/>
</dbReference>
<evidence type="ECO:0000256" key="6">
    <source>
        <dbReference type="SAM" id="MobiDB-lite"/>
    </source>
</evidence>
<feature type="modified residue" description="4-aspartylphosphate" evidence="5">
    <location>
        <position position="76"/>
    </location>
</feature>
<keyword evidence="10" id="KW-1185">Reference proteome</keyword>
<dbReference type="CDD" id="cd17535">
    <property type="entry name" value="REC_NarL-like"/>
    <property type="match status" value="1"/>
</dbReference>
<evidence type="ECO:0000256" key="3">
    <source>
        <dbReference type="ARBA" id="ARBA00023125"/>
    </source>
</evidence>
<dbReference type="Proteomes" id="UP000001660">
    <property type="component" value="Chromosome"/>
</dbReference>
<dbReference type="SMART" id="SM00421">
    <property type="entry name" value="HTH_LUXR"/>
    <property type="match status" value="1"/>
</dbReference>
<sequence length="234" mass="26092">MSGTLAMDACQDLPPAKADVRILLADDHALLRRGLREFLRDFLVEDGLTPDIVETTSARHAIDHIRTGAWDLVILDLNLPDMPGLEVLRILKSLRPALPVLVVSIYAEEHYSARAIRAGALGYLTKERGPQELRLAVSRILQGGHYLPSPETEHSLDEGPHRNGSSPDTLPATLSDREIEVLQWIAQGRRLTEIAEQLNLSIKTVSTYRSRLLIKLGMRTTAELIRYALDQQLV</sequence>
<dbReference type="GO" id="GO:0006355">
    <property type="term" value="P:regulation of DNA-templated transcription"/>
    <property type="evidence" value="ECO:0007669"/>
    <property type="project" value="InterPro"/>
</dbReference>
<dbReference type="Pfam" id="PF00072">
    <property type="entry name" value="Response_reg"/>
    <property type="match status" value="1"/>
</dbReference>
<dbReference type="Pfam" id="PF00196">
    <property type="entry name" value="GerE"/>
    <property type="match status" value="1"/>
</dbReference>
<dbReference type="KEGG" id="nde:NIDE1040"/>
<feature type="domain" description="Response regulatory" evidence="8">
    <location>
        <begin position="21"/>
        <end position="141"/>
    </location>
</feature>
<protein>
    <submittedName>
        <fullName evidence="9">Response regulator, LuxR family</fullName>
    </submittedName>
</protein>
<organism evidence="9 10">
    <name type="scientific">Nitrospira defluvii</name>
    <dbReference type="NCBI Taxonomy" id="330214"/>
    <lineage>
        <taxon>Bacteria</taxon>
        <taxon>Pseudomonadati</taxon>
        <taxon>Nitrospirota</taxon>
        <taxon>Nitrospiria</taxon>
        <taxon>Nitrospirales</taxon>
        <taxon>Nitrospiraceae</taxon>
        <taxon>Nitrospira</taxon>
    </lineage>
</organism>
<dbReference type="SMART" id="SM00448">
    <property type="entry name" value="REC"/>
    <property type="match status" value="1"/>
</dbReference>
<dbReference type="PANTHER" id="PTHR43214:SF41">
    <property type="entry name" value="NITRATE_NITRITE RESPONSE REGULATOR PROTEIN NARP"/>
    <property type="match status" value="1"/>
</dbReference>
<dbReference type="GO" id="GO:0000160">
    <property type="term" value="P:phosphorelay signal transduction system"/>
    <property type="evidence" value="ECO:0007669"/>
    <property type="project" value="InterPro"/>
</dbReference>
<evidence type="ECO:0000256" key="1">
    <source>
        <dbReference type="ARBA" id="ARBA00022553"/>
    </source>
</evidence>
<dbReference type="PROSITE" id="PS50110">
    <property type="entry name" value="RESPONSE_REGULATORY"/>
    <property type="match status" value="1"/>
</dbReference>
<evidence type="ECO:0000313" key="9">
    <source>
        <dbReference type="EMBL" id="CBK40801.1"/>
    </source>
</evidence>
<keyword evidence="4" id="KW-0804">Transcription</keyword>
<dbReference type="PANTHER" id="PTHR43214">
    <property type="entry name" value="TWO-COMPONENT RESPONSE REGULATOR"/>
    <property type="match status" value="1"/>
</dbReference>
<evidence type="ECO:0000256" key="2">
    <source>
        <dbReference type="ARBA" id="ARBA00023015"/>
    </source>
</evidence>
<keyword evidence="2" id="KW-0805">Transcription regulation</keyword>
<dbReference type="HOGENOM" id="CLU_000445_90_1_0"/>
<dbReference type="AlphaFoldDB" id="D8PC42"/>
<dbReference type="InterPro" id="IPR058245">
    <property type="entry name" value="NreC/VraR/RcsB-like_REC"/>
</dbReference>
<gene>
    <name evidence="9" type="ORF">NIDE1040</name>
</gene>
<dbReference type="OrthoDB" id="5396209at2"/>
<dbReference type="InterPro" id="IPR011006">
    <property type="entry name" value="CheY-like_superfamily"/>
</dbReference>
<name>D8PC42_9BACT</name>
<keyword evidence="1 5" id="KW-0597">Phosphoprotein</keyword>
<evidence type="ECO:0000259" key="8">
    <source>
        <dbReference type="PROSITE" id="PS50110"/>
    </source>
</evidence>
<dbReference type="GO" id="GO:0003677">
    <property type="term" value="F:DNA binding"/>
    <property type="evidence" value="ECO:0007669"/>
    <property type="project" value="UniProtKB-KW"/>
</dbReference>
<reference evidence="9 10" key="1">
    <citation type="journal article" date="2010" name="Proc. Natl. Acad. Sci. U.S.A.">
        <title>A Nitrospira metagenome illuminates the physiology and evolution of globally important nitrite-oxidizing bacteria.</title>
        <authorList>
            <person name="Lucker S."/>
            <person name="Wagner M."/>
            <person name="Maixner F."/>
            <person name="Pelletier E."/>
            <person name="Koch H."/>
            <person name="Vacherie B."/>
            <person name="Rattei T."/>
            <person name="Sinninghe Damste J."/>
            <person name="Spieck E."/>
            <person name="Le Paslier D."/>
            <person name="Daims H."/>
        </authorList>
    </citation>
    <scope>NUCLEOTIDE SEQUENCE [LARGE SCALE GENOMIC DNA]</scope>
</reference>
<keyword evidence="3" id="KW-0238">DNA-binding</keyword>
<dbReference type="InterPro" id="IPR000792">
    <property type="entry name" value="Tscrpt_reg_LuxR_C"/>
</dbReference>
<proteinExistence type="predicted"/>
<evidence type="ECO:0000256" key="4">
    <source>
        <dbReference type="ARBA" id="ARBA00023163"/>
    </source>
</evidence>
<dbReference type="Gene3D" id="3.40.50.2300">
    <property type="match status" value="1"/>
</dbReference>
<feature type="region of interest" description="Disordered" evidence="6">
    <location>
        <begin position="148"/>
        <end position="172"/>
    </location>
</feature>
<dbReference type="PROSITE" id="PS50043">
    <property type="entry name" value="HTH_LUXR_2"/>
    <property type="match status" value="1"/>
</dbReference>
<evidence type="ECO:0000259" key="7">
    <source>
        <dbReference type="PROSITE" id="PS50043"/>
    </source>
</evidence>
<dbReference type="STRING" id="330214.NIDE1040"/>
<evidence type="ECO:0000256" key="5">
    <source>
        <dbReference type="PROSITE-ProRule" id="PRU00169"/>
    </source>
</evidence>